<reference evidence="1 2" key="1">
    <citation type="submission" date="2009-01" db="EMBL/GenBank/DDBJ databases">
        <authorList>
            <person name="Fulton L."/>
            <person name="Clifton S."/>
            <person name="Fulton B."/>
            <person name="Xu J."/>
            <person name="Minx P."/>
            <person name="Pepin K.H."/>
            <person name="Johnson M."/>
            <person name="Bhonagiri V."/>
            <person name="Nash W.E."/>
            <person name="Mardis E.R."/>
            <person name="Wilson R.K."/>
        </authorList>
    </citation>
    <scope>NUCLEOTIDE SEQUENCE [LARGE SCALE GENOMIC DNA]</scope>
    <source>
        <strain evidence="1 2">DSM 15981</strain>
    </source>
</reference>
<protein>
    <submittedName>
        <fullName evidence="1">Uncharacterized protein</fullName>
    </submittedName>
</protein>
<dbReference type="Proteomes" id="UP000004756">
    <property type="component" value="Unassembled WGS sequence"/>
</dbReference>
<accession>C0CUT0</accession>
<dbReference type="EMBL" id="ACCJ01000030">
    <property type="protein sequence ID" value="EEG57129.1"/>
    <property type="molecule type" value="Genomic_DNA"/>
</dbReference>
<sequence>MILLPIAVGSGRRAVSNRGGRFMYGLYYNLLSSQLSPTTL</sequence>
<reference evidence="1 2" key="2">
    <citation type="submission" date="2009-02" db="EMBL/GenBank/DDBJ databases">
        <title>Draft genome sequence of Clostridium asparagiforme (DSM 15981).</title>
        <authorList>
            <person name="Sudarsanam P."/>
            <person name="Ley R."/>
            <person name="Guruge J."/>
            <person name="Turnbaugh P.J."/>
            <person name="Mahowald M."/>
            <person name="Liep D."/>
            <person name="Gordon J."/>
        </authorList>
    </citation>
    <scope>NUCLEOTIDE SEQUENCE [LARGE SCALE GENOMIC DNA]</scope>
    <source>
        <strain evidence="1 2">DSM 15981</strain>
    </source>
</reference>
<dbReference type="AlphaFoldDB" id="C0CUT0"/>
<gene>
    <name evidence="1" type="ORF">CLOSTASPAR_00619</name>
</gene>
<keyword evidence="2" id="KW-1185">Reference proteome</keyword>
<proteinExistence type="predicted"/>
<dbReference type="HOGENOM" id="CLU_3287128_0_0_9"/>
<evidence type="ECO:0000313" key="1">
    <source>
        <dbReference type="EMBL" id="EEG57129.1"/>
    </source>
</evidence>
<organism evidence="1 2">
    <name type="scientific">[Clostridium] asparagiforme DSM 15981</name>
    <dbReference type="NCBI Taxonomy" id="518636"/>
    <lineage>
        <taxon>Bacteria</taxon>
        <taxon>Bacillati</taxon>
        <taxon>Bacillota</taxon>
        <taxon>Clostridia</taxon>
        <taxon>Lachnospirales</taxon>
        <taxon>Lachnospiraceae</taxon>
        <taxon>Enterocloster</taxon>
    </lineage>
</organism>
<comment type="caution">
    <text evidence="1">The sequence shown here is derived from an EMBL/GenBank/DDBJ whole genome shotgun (WGS) entry which is preliminary data.</text>
</comment>
<name>C0CUT0_9FIRM</name>
<evidence type="ECO:0000313" key="2">
    <source>
        <dbReference type="Proteomes" id="UP000004756"/>
    </source>
</evidence>